<sequence length="180" mass="21027">MQASIHSAPYWRIYFVLKAADAPPHTANRGRCWNIVVSFYQSSESRHEEQEGYLVLVHIPYPFHPPIGALRNLSLPSRQSLLQIILQILDDRWITETVCPVQSLFIRQGNNLYDIISYAHDHIGDLFNDVLRTEKLLKFECVYGMKPIWLITRYCRIFHISSWVRACPRSSIPRNIEFNG</sequence>
<dbReference type="OrthoDB" id="4367202at2759"/>
<keyword evidence="2" id="KW-1185">Reference proteome</keyword>
<proteinExistence type="predicted"/>
<accession>A0A5N6UAY7</accession>
<evidence type="ECO:0000313" key="2">
    <source>
        <dbReference type="Proteomes" id="UP000326950"/>
    </source>
</evidence>
<reference evidence="1 2" key="1">
    <citation type="submission" date="2019-04" db="EMBL/GenBank/DDBJ databases">
        <title>Friends and foes A comparative genomics study of 23 Aspergillus species from section Flavi.</title>
        <authorList>
            <consortium name="DOE Joint Genome Institute"/>
            <person name="Kjaerbolling I."/>
            <person name="Vesth T."/>
            <person name="Frisvad J.C."/>
            <person name="Nybo J.L."/>
            <person name="Theobald S."/>
            <person name="Kildgaard S."/>
            <person name="Isbrandt T."/>
            <person name="Kuo A."/>
            <person name="Sato A."/>
            <person name="Lyhne E.K."/>
            <person name="Kogle M.E."/>
            <person name="Wiebenga A."/>
            <person name="Kun R.S."/>
            <person name="Lubbers R.J."/>
            <person name="Makela M.R."/>
            <person name="Barry K."/>
            <person name="Chovatia M."/>
            <person name="Clum A."/>
            <person name="Daum C."/>
            <person name="Haridas S."/>
            <person name="He G."/>
            <person name="LaButti K."/>
            <person name="Lipzen A."/>
            <person name="Mondo S."/>
            <person name="Riley R."/>
            <person name="Salamov A."/>
            <person name="Simmons B.A."/>
            <person name="Magnuson J.K."/>
            <person name="Henrissat B."/>
            <person name="Mortensen U.H."/>
            <person name="Larsen T.O."/>
            <person name="Devries R.P."/>
            <person name="Grigoriev I.V."/>
            <person name="Machida M."/>
            <person name="Baker S.E."/>
            <person name="Andersen M.R."/>
        </authorList>
    </citation>
    <scope>NUCLEOTIDE SEQUENCE [LARGE SCALE GENOMIC DNA]</scope>
    <source>
        <strain evidence="1 2">CBS 117626</strain>
    </source>
</reference>
<dbReference type="AlphaFoldDB" id="A0A5N6UAY7"/>
<dbReference type="EMBL" id="ML738814">
    <property type="protein sequence ID" value="KAE8155679.1"/>
    <property type="molecule type" value="Genomic_DNA"/>
</dbReference>
<organism evidence="1 2">
    <name type="scientific">Aspergillus tamarii</name>
    <dbReference type="NCBI Taxonomy" id="41984"/>
    <lineage>
        <taxon>Eukaryota</taxon>
        <taxon>Fungi</taxon>
        <taxon>Dikarya</taxon>
        <taxon>Ascomycota</taxon>
        <taxon>Pezizomycotina</taxon>
        <taxon>Eurotiomycetes</taxon>
        <taxon>Eurotiomycetidae</taxon>
        <taxon>Eurotiales</taxon>
        <taxon>Aspergillaceae</taxon>
        <taxon>Aspergillus</taxon>
        <taxon>Aspergillus subgen. Circumdati</taxon>
    </lineage>
</organism>
<evidence type="ECO:0000313" key="1">
    <source>
        <dbReference type="EMBL" id="KAE8155679.1"/>
    </source>
</evidence>
<dbReference type="Proteomes" id="UP000326950">
    <property type="component" value="Unassembled WGS sequence"/>
</dbReference>
<protein>
    <submittedName>
        <fullName evidence="1">Uncharacterized protein</fullName>
    </submittedName>
</protein>
<gene>
    <name evidence="1" type="ORF">BDV40DRAFT_112237</name>
</gene>
<name>A0A5N6UAY7_ASPTM</name>